<evidence type="ECO:0000256" key="1">
    <source>
        <dbReference type="ARBA" id="ARBA00010718"/>
    </source>
</evidence>
<evidence type="ECO:0000256" key="6">
    <source>
        <dbReference type="ARBA" id="ARBA00048348"/>
    </source>
</evidence>
<dbReference type="PANTHER" id="PTHR18952:SF265">
    <property type="entry name" value="CARBONIC ANHYDRASE"/>
    <property type="match status" value="1"/>
</dbReference>
<dbReference type="CDD" id="cd03124">
    <property type="entry name" value="alpha_CA_prokaryotic_like"/>
    <property type="match status" value="1"/>
</dbReference>
<reference evidence="8 9" key="1">
    <citation type="submission" date="2020-02" db="EMBL/GenBank/DDBJ databases">
        <title>Fructobacillus sp. isolated from paper mulberry of Taiwan.</title>
        <authorList>
            <person name="Lin S.-T."/>
        </authorList>
    </citation>
    <scope>NUCLEOTIDE SEQUENCE [LARGE SCALE GENOMIC DNA]</scope>
    <source>
        <strain evidence="8 9">M1-21</strain>
    </source>
</reference>
<organism evidence="8 9">
    <name type="scientific">Fructobacillus papyrifericola</name>
    <dbReference type="NCBI Taxonomy" id="2713172"/>
    <lineage>
        <taxon>Bacteria</taxon>
        <taxon>Bacillati</taxon>
        <taxon>Bacillota</taxon>
        <taxon>Bacilli</taxon>
        <taxon>Lactobacillales</taxon>
        <taxon>Lactobacillaceae</taxon>
        <taxon>Fructobacillus</taxon>
    </lineage>
</organism>
<comment type="caution">
    <text evidence="8">The sequence shown here is derived from an EMBL/GenBank/DDBJ whole genome shotgun (WGS) entry which is preliminary data.</text>
</comment>
<dbReference type="InterPro" id="IPR023561">
    <property type="entry name" value="Carbonic_anhydrase_a-class"/>
</dbReference>
<dbReference type="Gene3D" id="3.10.200.10">
    <property type="entry name" value="Alpha carbonic anhydrase"/>
    <property type="match status" value="1"/>
</dbReference>
<evidence type="ECO:0000256" key="3">
    <source>
        <dbReference type="ARBA" id="ARBA00022723"/>
    </source>
</evidence>
<evidence type="ECO:0000256" key="4">
    <source>
        <dbReference type="ARBA" id="ARBA00022833"/>
    </source>
</evidence>
<dbReference type="PANTHER" id="PTHR18952">
    <property type="entry name" value="CARBONIC ANHYDRASE"/>
    <property type="match status" value="1"/>
</dbReference>
<name>A0ABS5QUZ3_9LACO</name>
<proteinExistence type="inferred from homology"/>
<keyword evidence="5" id="KW-0456">Lyase</keyword>
<dbReference type="PROSITE" id="PS51144">
    <property type="entry name" value="ALPHA_CA_2"/>
    <property type="match status" value="1"/>
</dbReference>
<keyword evidence="4" id="KW-0862">Zinc</keyword>
<dbReference type="InterPro" id="IPR001148">
    <property type="entry name" value="CA_dom"/>
</dbReference>
<dbReference type="Pfam" id="PF00194">
    <property type="entry name" value="Carb_anhydrase"/>
    <property type="match status" value="1"/>
</dbReference>
<dbReference type="Proteomes" id="UP000735205">
    <property type="component" value="Unassembled WGS sequence"/>
</dbReference>
<dbReference type="InterPro" id="IPR036398">
    <property type="entry name" value="CA_dom_sf"/>
</dbReference>
<evidence type="ECO:0000256" key="5">
    <source>
        <dbReference type="ARBA" id="ARBA00023239"/>
    </source>
</evidence>
<dbReference type="SUPFAM" id="SSF51069">
    <property type="entry name" value="Carbonic anhydrase"/>
    <property type="match status" value="1"/>
</dbReference>
<feature type="domain" description="Alpha-carbonic anhydrase" evidence="7">
    <location>
        <begin position="2"/>
        <end position="214"/>
    </location>
</feature>
<dbReference type="EMBL" id="JAAMFJ010000002">
    <property type="protein sequence ID" value="MBS9336632.1"/>
    <property type="molecule type" value="Genomic_DNA"/>
</dbReference>
<comment type="similarity">
    <text evidence="1">Belongs to the alpha-carbonic anhydrase family.</text>
</comment>
<evidence type="ECO:0000259" key="7">
    <source>
        <dbReference type="PROSITE" id="PS51144"/>
    </source>
</evidence>
<dbReference type="EC" id="4.2.1.1" evidence="2"/>
<dbReference type="InterPro" id="IPR041891">
    <property type="entry name" value="Alpha_CA_prokaryot-like"/>
</dbReference>
<comment type="catalytic activity">
    <reaction evidence="6">
        <text>hydrogencarbonate + H(+) = CO2 + H2O</text>
        <dbReference type="Rhea" id="RHEA:10748"/>
        <dbReference type="ChEBI" id="CHEBI:15377"/>
        <dbReference type="ChEBI" id="CHEBI:15378"/>
        <dbReference type="ChEBI" id="CHEBI:16526"/>
        <dbReference type="ChEBI" id="CHEBI:17544"/>
        <dbReference type="EC" id="4.2.1.1"/>
    </reaction>
</comment>
<sequence length="214" mass="23854">MNKLDYHYQDAWRFTTTATCQSPIDVVAARLSDGPAMVIDWSGLQTTAISKKEQVIGDQFFCRGKLLIDGQSFELIRFHLHDGFEHLFDGQGGTAELHFVFERPDGGTLVLAVFFDEDVSAADRFKDLCSGQQTEADLQDFLPKNASTIISYQGTLTTPPLKEDVQWLLVQERLTISPADVLALKQAYPENHRAVQADGGRAVSRHSLRLLSNP</sequence>
<gene>
    <name evidence="8" type="ORF">G6R28_05255</name>
</gene>
<evidence type="ECO:0000313" key="8">
    <source>
        <dbReference type="EMBL" id="MBS9336632.1"/>
    </source>
</evidence>
<accession>A0ABS5QUZ3</accession>
<protein>
    <recommendedName>
        <fullName evidence="2">carbonic anhydrase</fullName>
        <ecNumber evidence="2">4.2.1.1</ecNumber>
    </recommendedName>
</protein>
<evidence type="ECO:0000256" key="2">
    <source>
        <dbReference type="ARBA" id="ARBA00012925"/>
    </source>
</evidence>
<dbReference type="SMART" id="SM01057">
    <property type="entry name" value="Carb_anhydrase"/>
    <property type="match status" value="1"/>
</dbReference>
<keyword evidence="9" id="KW-1185">Reference proteome</keyword>
<keyword evidence="3" id="KW-0479">Metal-binding</keyword>
<dbReference type="RefSeq" id="WP_213793183.1">
    <property type="nucleotide sequence ID" value="NZ_JAAMFJ010000002.1"/>
</dbReference>
<evidence type="ECO:0000313" key="9">
    <source>
        <dbReference type="Proteomes" id="UP000735205"/>
    </source>
</evidence>